<comment type="caution">
    <text evidence="3">The sequence shown here is derived from an EMBL/GenBank/DDBJ whole genome shotgun (WGS) entry which is preliminary data.</text>
</comment>
<keyword evidence="1" id="KW-0547">Nucleotide-binding</keyword>
<dbReference type="InterPro" id="IPR008280">
    <property type="entry name" value="Tub_FtsZ_C"/>
</dbReference>
<organism evidence="3 4">
    <name type="scientific">Sediminitomix flava</name>
    <dbReference type="NCBI Taxonomy" id="379075"/>
    <lineage>
        <taxon>Bacteria</taxon>
        <taxon>Pseudomonadati</taxon>
        <taxon>Bacteroidota</taxon>
        <taxon>Cytophagia</taxon>
        <taxon>Cytophagales</taxon>
        <taxon>Flammeovirgaceae</taxon>
        <taxon>Sediminitomix</taxon>
    </lineage>
</organism>
<name>A0A315ZB39_SEDFL</name>
<gene>
    <name evidence="3" type="ORF">BC781_102306</name>
</gene>
<proteinExistence type="predicted"/>
<evidence type="ECO:0000313" key="4">
    <source>
        <dbReference type="Proteomes" id="UP000245535"/>
    </source>
</evidence>
<sequence length="374" mass="42170">MSHFDNLHDADRGFNSFNGDDISTKVIGLEQEGIQMLSQITSRLYQEVESFAASGDEKELNDSPFKDKILLNQENGQALSHPNQKFLNPLMRSISHSETSLLFFLMPAELAGQLSVQVAEYAKQRSCMSLVMLFTTETDEKLAAEAMQEGVLHCRGTFHGIIPFSIADIPQNIRKLNNHLGFTLSNLMHQSIKNILKVVCTEGVINVDLEDILDVTAYPNNLLNVFSTATKGKERANEALLNCASYFNQLPSSLHTLEYMILYLTVSDLDHFDMEELDVLTDGFRECTGKDTNVIFGVSTDGNFESDELEVTVFLSRSTEPKIIEEKIIKTPIEGLKIDRLGSDLLSYDRRQFSSQEEVYEDILDKVKKFLNDQ</sequence>
<dbReference type="GO" id="GO:0005525">
    <property type="term" value="F:GTP binding"/>
    <property type="evidence" value="ECO:0007669"/>
    <property type="project" value="UniProtKB-KW"/>
</dbReference>
<dbReference type="AlphaFoldDB" id="A0A315ZB39"/>
<accession>A0A315ZB39</accession>
<dbReference type="RefSeq" id="WP_109616886.1">
    <property type="nucleotide sequence ID" value="NZ_QGDO01000002.1"/>
</dbReference>
<evidence type="ECO:0000313" key="3">
    <source>
        <dbReference type="EMBL" id="PWJ42761.1"/>
    </source>
</evidence>
<dbReference type="SUPFAM" id="SSF55307">
    <property type="entry name" value="Tubulin C-terminal domain-like"/>
    <property type="match status" value="1"/>
</dbReference>
<evidence type="ECO:0000256" key="2">
    <source>
        <dbReference type="ARBA" id="ARBA00023134"/>
    </source>
</evidence>
<dbReference type="Proteomes" id="UP000245535">
    <property type="component" value="Unassembled WGS sequence"/>
</dbReference>
<evidence type="ECO:0000256" key="1">
    <source>
        <dbReference type="ARBA" id="ARBA00022741"/>
    </source>
</evidence>
<dbReference type="Gene3D" id="3.40.50.1440">
    <property type="entry name" value="Tubulin/FtsZ, GTPase domain"/>
    <property type="match status" value="1"/>
</dbReference>
<protein>
    <submittedName>
        <fullName evidence="3">Uncharacterized protein</fullName>
    </submittedName>
</protein>
<dbReference type="InterPro" id="IPR036525">
    <property type="entry name" value="Tubulin/FtsZ_GTPase_sf"/>
</dbReference>
<reference evidence="3 4" key="1">
    <citation type="submission" date="2018-03" db="EMBL/GenBank/DDBJ databases">
        <title>Genomic Encyclopedia of Archaeal and Bacterial Type Strains, Phase II (KMG-II): from individual species to whole genera.</title>
        <authorList>
            <person name="Goeker M."/>
        </authorList>
    </citation>
    <scope>NUCLEOTIDE SEQUENCE [LARGE SCALE GENOMIC DNA]</scope>
    <source>
        <strain evidence="3 4">DSM 28229</strain>
    </source>
</reference>
<dbReference type="EMBL" id="QGDO01000002">
    <property type="protein sequence ID" value="PWJ42761.1"/>
    <property type="molecule type" value="Genomic_DNA"/>
</dbReference>
<dbReference type="OrthoDB" id="9813375at2"/>
<keyword evidence="4" id="KW-1185">Reference proteome</keyword>
<keyword evidence="2" id="KW-0342">GTP-binding</keyword>